<dbReference type="InterPro" id="IPR024997">
    <property type="entry name" value="DUF3892"/>
</dbReference>
<evidence type="ECO:0000313" key="1">
    <source>
        <dbReference type="EMBL" id="AWM14741.1"/>
    </source>
</evidence>
<evidence type="ECO:0000313" key="2">
    <source>
        <dbReference type="Proteomes" id="UP000245429"/>
    </source>
</evidence>
<dbReference type="OrthoDB" id="1442704at2"/>
<proteinExistence type="predicted"/>
<keyword evidence="2" id="KW-1185">Reference proteome</keyword>
<organism evidence="1 2">
    <name type="scientific">Flavobacterium sediminis</name>
    <dbReference type="NCBI Taxonomy" id="2201181"/>
    <lineage>
        <taxon>Bacteria</taxon>
        <taxon>Pseudomonadati</taxon>
        <taxon>Bacteroidota</taxon>
        <taxon>Flavobacteriia</taxon>
        <taxon>Flavobacteriales</taxon>
        <taxon>Flavobacteriaceae</taxon>
        <taxon>Flavobacterium</taxon>
    </lineage>
</organism>
<dbReference type="Pfam" id="PF13031">
    <property type="entry name" value="DUF3892"/>
    <property type="match status" value="1"/>
</dbReference>
<evidence type="ECO:0008006" key="3">
    <source>
        <dbReference type="Google" id="ProtNLM"/>
    </source>
</evidence>
<dbReference type="RefSeq" id="WP_109570079.1">
    <property type="nucleotide sequence ID" value="NZ_CP029463.1"/>
</dbReference>
<dbReference type="AlphaFoldDB" id="A0A2U8QXF4"/>
<reference evidence="1 2" key="1">
    <citation type="submission" date="2018-05" db="EMBL/GenBank/DDBJ databases">
        <title>Flavobacterium sp. MEBiC07310.</title>
        <authorList>
            <person name="Baek K."/>
        </authorList>
    </citation>
    <scope>NUCLEOTIDE SEQUENCE [LARGE SCALE GENOMIC DNA]</scope>
    <source>
        <strain evidence="1 2">MEBiC07310</strain>
    </source>
</reference>
<gene>
    <name evidence="1" type="ORF">DI487_13325</name>
</gene>
<dbReference type="Proteomes" id="UP000245429">
    <property type="component" value="Chromosome"/>
</dbReference>
<dbReference type="EMBL" id="CP029463">
    <property type="protein sequence ID" value="AWM14741.1"/>
    <property type="molecule type" value="Genomic_DNA"/>
</dbReference>
<dbReference type="KEGG" id="fse:DI487_13325"/>
<name>A0A2U8QXF4_9FLAO</name>
<sequence>MTTHYYITGVWKDNQGRITDVMLHTVNNNGTFQTRGKKNNKKDVIKLIKNGKVIKTLVWDYPGWNLGAVVTYETINNEEYLRSVKDASTKNNLDNSLQMECFLD</sequence>
<accession>A0A2U8QXF4</accession>
<protein>
    <recommendedName>
        <fullName evidence="3">DUF3892 domain-containing protein</fullName>
    </recommendedName>
</protein>